<evidence type="ECO:0000313" key="2">
    <source>
        <dbReference type="Proteomes" id="UP000239554"/>
    </source>
</evidence>
<reference evidence="1 2" key="1">
    <citation type="journal article" date="2018" name="MBio">
        <title>Genomic Analysis of Hospital Plumbing Reveals Diverse Reservoir of Bacterial Plasmids Conferring Carbapenem Resistance.</title>
        <authorList>
            <consortium name="NISC Comparative Sequencing Program"/>
            <person name="Weingarten R.A."/>
            <person name="Johnson R.C."/>
            <person name="Conlan S."/>
            <person name="Ramsburg A.M."/>
            <person name="Dekker J.P."/>
            <person name="Lau A.F."/>
            <person name="Khil P."/>
            <person name="Odom R.T."/>
            <person name="Deming C."/>
            <person name="Park M."/>
            <person name="Thomas P.J."/>
            <person name="Henderson D.K."/>
            <person name="Palmore T.N."/>
            <person name="Segre J.A."/>
            <person name="Frank K.M."/>
        </authorList>
    </citation>
    <scope>NUCLEOTIDE SEQUENCE [LARGE SCALE GENOMIC DNA]</scope>
    <source>
        <strain evidence="1 2">ECONIH4</strain>
    </source>
</reference>
<dbReference type="EMBL" id="CP026399">
    <property type="protein sequence ID" value="AUY01213.1"/>
    <property type="molecule type" value="Genomic_DNA"/>
</dbReference>
<proteinExistence type="predicted"/>
<name>A0A7U5THJ4_ECOLX</name>
<dbReference type="AlphaFoldDB" id="A0A7U5THJ4"/>
<dbReference type="RefSeq" id="WP_104457420.1">
    <property type="nucleotide sequence ID" value="NZ_CP026399.1"/>
</dbReference>
<protein>
    <submittedName>
        <fullName evidence="1">Uncharacterized protein</fullName>
    </submittedName>
</protein>
<gene>
    <name evidence="1" type="ORF">C3F40_04975</name>
</gene>
<organism evidence="1 2">
    <name type="scientific">Escherichia coli</name>
    <dbReference type="NCBI Taxonomy" id="562"/>
    <lineage>
        <taxon>Bacteria</taxon>
        <taxon>Pseudomonadati</taxon>
        <taxon>Pseudomonadota</taxon>
        <taxon>Gammaproteobacteria</taxon>
        <taxon>Enterobacterales</taxon>
        <taxon>Enterobacteriaceae</taxon>
        <taxon>Escherichia</taxon>
    </lineage>
</organism>
<dbReference type="Proteomes" id="UP000239554">
    <property type="component" value="Chromosome"/>
</dbReference>
<sequence length="78" mass="8641">MKTQMQIVQEAIALLEAMSREEFRATLVAAGAYEPELMFSKEISGFEPAEKSPVEEDSFSISRSGTKLHSELSLVFQG</sequence>
<evidence type="ECO:0000313" key="1">
    <source>
        <dbReference type="EMBL" id="AUY01213.1"/>
    </source>
</evidence>
<accession>A0A7U5THJ4</accession>